<dbReference type="InterPro" id="IPR008266">
    <property type="entry name" value="Tyr_kinase_AS"/>
</dbReference>
<comment type="subcellular location">
    <subcellularLocation>
        <location evidence="1">Membrane</location>
        <topology evidence="1">Single-pass membrane protein</topology>
    </subcellularLocation>
</comment>
<dbReference type="InterPro" id="IPR003599">
    <property type="entry name" value="Ig_sub"/>
</dbReference>
<keyword evidence="13" id="KW-0393">Immunoglobulin domain</keyword>
<gene>
    <name evidence="21" type="primary">VEGFR2</name>
</gene>
<dbReference type="Gene3D" id="1.10.510.10">
    <property type="entry name" value="Transferase(Phosphotransferase) domain 1"/>
    <property type="match status" value="1"/>
</dbReference>
<evidence type="ECO:0000256" key="10">
    <source>
        <dbReference type="ARBA" id="ARBA00023157"/>
    </source>
</evidence>
<feature type="binding site" evidence="15">
    <location>
        <begin position="733"/>
        <end position="740"/>
    </location>
    <ligand>
        <name>ATP</name>
        <dbReference type="ChEBI" id="CHEBI:30616"/>
    </ligand>
</feature>
<dbReference type="PROSITE" id="PS00109">
    <property type="entry name" value="PROTEIN_KINASE_TYR"/>
    <property type="match status" value="1"/>
</dbReference>
<dbReference type="PROSITE" id="PS50011">
    <property type="entry name" value="PROTEIN_KINASE_DOM"/>
    <property type="match status" value="1"/>
</dbReference>
<dbReference type="InterPro" id="IPR000719">
    <property type="entry name" value="Prot_kinase_dom"/>
</dbReference>
<evidence type="ECO:0000256" key="1">
    <source>
        <dbReference type="ARBA" id="ARBA00004167"/>
    </source>
</evidence>
<dbReference type="PROSITE" id="PS50835">
    <property type="entry name" value="IG_LIKE"/>
    <property type="match status" value="2"/>
</dbReference>
<keyword evidence="6 15" id="KW-0067">ATP-binding</keyword>
<sequence length="1197" mass="133882">MFPPQDNFSCLSIVVKSYLAAIMNKVECVVMILSIASRSWCLPPTINSTEEVLPTSSEITLFCEGTAPLLWSYSEHGVQRECLSCGSEAGDYIFSEKPTTENYTTASQIKLSSEYDHQGYYICHYNNSSHRKEEEASVYVFTLAQTDMKFASGHRFNPVHVEEGEETALDCRPTSPGHDVRIFKDNQEVTADFPFDPRKGFTFQGITVHHQGNYTCIIDNSQKNFTLTVKPTQMVNKPYIRAALATPAVLGSPLVLACMVTGYPSVRHRWTSPREGANLSQAKAIPNCATKLKGNVSCLLLPSLSVADQGEYECETSMGGKKSSTSTFALKAIEHLDPYVQLNLESTQTNEVIESKGRNVTWNLEVRSFPPFPNVTCRHGGETCELDPISMDGETSLRLVNISGVDHGSYEIEVRAGTLTDMISLYLLVLEEPHFAVAPPPRLAVPLGSRAAFGFLVRGYPPPEARLAYRRCPRGDCLEEDLEDSESVIHEDLRGSNNTLQVNVTYSGRESRIFRYETWNGHGAADVSVEVVVLDISDPVVFEYSAGARATNVTDAAVRLVENDSLNVTCAASNFDYENLTLKFFGKNGVDSTGEPPRSMDASTPHSLKAVFVSQGVSRALEGHFECVLHKKDGNKQVRKLRLVVVGSNWQPIVLLSLPLLLFIIVAIVLGRRVWRDWRTKKELRDNVAFLFRKGKLNELNSDCTADEQAELLPYDCKWEVSRRDIHLGRQLGSGAFGRVVKAVVTGAAAEKHKSEDEDGLTTASPSSSLVVAVKMCKSQQDASHVRALTMELKIMAYLGKHLNLVNLIGSNTSHIGRGELWILVEYCRYGSLLSYLHRHRKVFINQIDPVDGTFDPRICDQTFSFPVFLRSDSTVQHSLTDTSNFKTVQSCDTAGTYLENDGGSPSREVFHPASNPRSSDPCLGIDSHGQQVVYDKSGIPGESSPFTTSSLVCWAWQAAQGMDYLASRRVVHRDLAARNLLLADNNVVKIGDFGMSRDIYKTEAYVKQSDDLVPIKWMSVEAIRDRFFTVQSDVWAFGVTLWELFSLGSVPYPGMQIGPDFLKDLEAGLRMEKPKYGNDDLYDLMLQCWQEDPTRRPSFSALSEALEALLEPEVTQNYGNMNQFYQRLNEERFKEETDYLDMFTRPDYQNLIQLNDKPPAQDQENEAESLWLQDREMQCSPIAEEIKDDYLSMKSY</sequence>
<dbReference type="InterPro" id="IPR003598">
    <property type="entry name" value="Ig_sub2"/>
</dbReference>
<dbReference type="GO" id="GO:0005524">
    <property type="term" value="F:ATP binding"/>
    <property type="evidence" value="ECO:0007669"/>
    <property type="project" value="UniProtKB-KW"/>
</dbReference>
<evidence type="ECO:0000259" key="20">
    <source>
        <dbReference type="PROSITE" id="PS50835"/>
    </source>
</evidence>
<reference evidence="21" key="1">
    <citation type="journal article" name="Front. Immunol.">
        <title>A Novel Vascular Endothelial Growth Factor Receptor Participates in White Spot Syndrome Virus Infection in Litopenaeus vannamei.</title>
        <authorList>
            <person name="Li S."/>
            <person name="Wang Z."/>
            <person name="Li F."/>
            <person name="Yu K."/>
            <person name="Xiang J."/>
        </authorList>
    </citation>
    <scope>NUCLEOTIDE SEQUENCE</scope>
    <source>
        <tissue evidence="21">Hemocytes</tissue>
    </source>
</reference>
<keyword evidence="5" id="KW-0418">Kinase</keyword>
<evidence type="ECO:0000256" key="17">
    <source>
        <dbReference type="PIRSR" id="PIRSR000615-4"/>
    </source>
</evidence>
<keyword evidence="10" id="KW-1015">Disulfide bond</keyword>
<dbReference type="InterPro" id="IPR007110">
    <property type="entry name" value="Ig-like_dom"/>
</dbReference>
<organism evidence="21">
    <name type="scientific">Penaeus vannamei</name>
    <name type="common">Whiteleg shrimp</name>
    <name type="synonym">Litopenaeus vannamei</name>
    <dbReference type="NCBI Taxonomy" id="6689"/>
    <lineage>
        <taxon>Eukaryota</taxon>
        <taxon>Metazoa</taxon>
        <taxon>Ecdysozoa</taxon>
        <taxon>Arthropoda</taxon>
        <taxon>Crustacea</taxon>
        <taxon>Multicrustacea</taxon>
        <taxon>Malacostraca</taxon>
        <taxon>Eumalacostraca</taxon>
        <taxon>Eucarida</taxon>
        <taxon>Decapoda</taxon>
        <taxon>Dendrobranchiata</taxon>
        <taxon>Penaeoidea</taxon>
        <taxon>Penaeidae</taxon>
        <taxon>Penaeus</taxon>
    </lineage>
</organism>
<accession>A0A808IJV7</accession>
<dbReference type="InterPro" id="IPR011009">
    <property type="entry name" value="Kinase-like_dom_sf"/>
</dbReference>
<evidence type="ECO:0000256" key="13">
    <source>
        <dbReference type="ARBA" id="ARBA00023319"/>
    </source>
</evidence>
<evidence type="ECO:0000313" key="21">
    <source>
        <dbReference type="EMBL" id="AUM60048.1"/>
    </source>
</evidence>
<keyword evidence="4 15" id="KW-0547">Nucleotide-binding</keyword>
<dbReference type="SUPFAM" id="SSF48726">
    <property type="entry name" value="Immunoglobulin"/>
    <property type="match status" value="2"/>
</dbReference>
<dbReference type="GO" id="GO:0007169">
    <property type="term" value="P:cell surface receptor protein tyrosine kinase signaling pathway"/>
    <property type="evidence" value="ECO:0007669"/>
    <property type="project" value="TreeGrafter"/>
</dbReference>
<feature type="domain" description="Ig-like" evidence="20">
    <location>
        <begin position="161"/>
        <end position="228"/>
    </location>
</feature>
<feature type="transmembrane region" description="Helical" evidence="18">
    <location>
        <begin position="650"/>
        <end position="671"/>
    </location>
</feature>
<dbReference type="InterPro" id="IPR050122">
    <property type="entry name" value="RTK"/>
</dbReference>
<dbReference type="SMART" id="SM00409">
    <property type="entry name" value="IG"/>
    <property type="match status" value="5"/>
</dbReference>
<evidence type="ECO:0000256" key="9">
    <source>
        <dbReference type="ARBA" id="ARBA00023137"/>
    </source>
</evidence>
<proteinExistence type="evidence at transcript level"/>
<evidence type="ECO:0000256" key="15">
    <source>
        <dbReference type="PIRSR" id="PIRSR000615-2"/>
    </source>
</evidence>
<keyword evidence="16" id="KW-0460">Magnesium</keyword>
<feature type="site" description="Important for interaction with phosphotyrosine-binding proteins" evidence="17">
    <location>
        <position position="1119"/>
    </location>
</feature>
<dbReference type="Gene3D" id="2.60.40.10">
    <property type="entry name" value="Immunoglobulins"/>
    <property type="match status" value="3"/>
</dbReference>
<keyword evidence="2" id="KW-0808">Transferase</keyword>
<dbReference type="GO" id="GO:0004714">
    <property type="term" value="F:transmembrane receptor protein tyrosine kinase activity"/>
    <property type="evidence" value="ECO:0007669"/>
    <property type="project" value="TreeGrafter"/>
</dbReference>
<dbReference type="SUPFAM" id="SSF56112">
    <property type="entry name" value="Protein kinase-like (PK-like)"/>
    <property type="match status" value="1"/>
</dbReference>
<evidence type="ECO:0000256" key="5">
    <source>
        <dbReference type="ARBA" id="ARBA00022777"/>
    </source>
</evidence>
<dbReference type="InterPro" id="IPR020635">
    <property type="entry name" value="Tyr_kinase_cat_dom"/>
</dbReference>
<dbReference type="SMART" id="SM00408">
    <property type="entry name" value="IGc2"/>
    <property type="match status" value="2"/>
</dbReference>
<dbReference type="GO" id="GO:0005886">
    <property type="term" value="C:plasma membrane"/>
    <property type="evidence" value="ECO:0007669"/>
    <property type="project" value="TreeGrafter"/>
</dbReference>
<evidence type="ECO:0000256" key="3">
    <source>
        <dbReference type="ARBA" id="ARBA00022692"/>
    </source>
</evidence>
<keyword evidence="3 18" id="KW-0812">Transmembrane</keyword>
<protein>
    <submittedName>
        <fullName evidence="21">Vascular endothelial growth factor receptor 2</fullName>
    </submittedName>
</protein>
<feature type="binding site" evidence="16">
    <location>
        <position position="980"/>
    </location>
    <ligand>
        <name>Mg(2+)</name>
        <dbReference type="ChEBI" id="CHEBI:18420"/>
    </ligand>
</feature>
<dbReference type="FunFam" id="1.10.510.10:FF:000554">
    <property type="entry name" value="Predicted protein"/>
    <property type="match status" value="1"/>
</dbReference>
<dbReference type="PIRSF" id="PIRSF000615">
    <property type="entry name" value="TyrPK_CSF1-R"/>
    <property type="match status" value="1"/>
</dbReference>
<evidence type="ECO:0000256" key="11">
    <source>
        <dbReference type="ARBA" id="ARBA00023170"/>
    </source>
</evidence>
<feature type="active site" description="Proton acceptor" evidence="14">
    <location>
        <position position="975"/>
    </location>
</feature>
<feature type="binding site" evidence="15">
    <location>
        <position position="775"/>
    </location>
    <ligand>
        <name>ATP</name>
        <dbReference type="ChEBI" id="CHEBI:30616"/>
    </ligand>
</feature>
<keyword evidence="16" id="KW-0479">Metal-binding</keyword>
<evidence type="ECO:0000259" key="19">
    <source>
        <dbReference type="PROSITE" id="PS50011"/>
    </source>
</evidence>
<evidence type="ECO:0000256" key="7">
    <source>
        <dbReference type="ARBA" id="ARBA00022989"/>
    </source>
</evidence>
<dbReference type="EMBL" id="MF417824">
    <property type="protein sequence ID" value="AUM60048.1"/>
    <property type="molecule type" value="mRNA"/>
</dbReference>
<evidence type="ECO:0000256" key="18">
    <source>
        <dbReference type="SAM" id="Phobius"/>
    </source>
</evidence>
<keyword evidence="8 18" id="KW-0472">Membrane</keyword>
<feature type="binding site" evidence="16">
    <location>
        <position position="993"/>
    </location>
    <ligand>
        <name>Mg(2+)</name>
        <dbReference type="ChEBI" id="CHEBI:18420"/>
    </ligand>
</feature>
<dbReference type="AlphaFoldDB" id="A0A808IJV7"/>
<dbReference type="SMART" id="SM00219">
    <property type="entry name" value="TyrKc"/>
    <property type="match status" value="1"/>
</dbReference>
<keyword evidence="11 21" id="KW-0675">Receptor</keyword>
<evidence type="ECO:0000256" key="8">
    <source>
        <dbReference type="ARBA" id="ARBA00023136"/>
    </source>
</evidence>
<dbReference type="GO" id="GO:0046872">
    <property type="term" value="F:metal ion binding"/>
    <property type="evidence" value="ECO:0007669"/>
    <property type="project" value="UniProtKB-KW"/>
</dbReference>
<feature type="domain" description="Ig-like" evidence="20">
    <location>
        <begin position="238"/>
        <end position="331"/>
    </location>
</feature>
<name>A0A808IJV7_PENVA</name>
<feature type="binding site" evidence="15">
    <location>
        <position position="979"/>
    </location>
    <ligand>
        <name>ATP</name>
        <dbReference type="ChEBI" id="CHEBI:30616"/>
    </ligand>
</feature>
<evidence type="ECO:0000256" key="2">
    <source>
        <dbReference type="ARBA" id="ARBA00022679"/>
    </source>
</evidence>
<evidence type="ECO:0000256" key="12">
    <source>
        <dbReference type="ARBA" id="ARBA00023180"/>
    </source>
</evidence>
<dbReference type="InterPro" id="IPR001245">
    <property type="entry name" value="Ser-Thr/Tyr_kinase_cat_dom"/>
</dbReference>
<evidence type="ECO:0000256" key="4">
    <source>
        <dbReference type="ARBA" id="ARBA00022741"/>
    </source>
</evidence>
<keyword evidence="7 18" id="KW-1133">Transmembrane helix</keyword>
<dbReference type="InterPro" id="IPR036179">
    <property type="entry name" value="Ig-like_dom_sf"/>
</dbReference>
<evidence type="ECO:0000256" key="16">
    <source>
        <dbReference type="PIRSR" id="PIRSR000615-3"/>
    </source>
</evidence>
<evidence type="ECO:0000256" key="6">
    <source>
        <dbReference type="ARBA" id="ARBA00022840"/>
    </source>
</evidence>
<dbReference type="Pfam" id="PF07714">
    <property type="entry name" value="PK_Tyr_Ser-Thr"/>
    <property type="match status" value="1"/>
</dbReference>
<keyword evidence="12" id="KW-0325">Glycoprotein</keyword>
<dbReference type="CDD" id="cd00192">
    <property type="entry name" value="PTKc"/>
    <property type="match status" value="1"/>
</dbReference>
<dbReference type="InterPro" id="IPR013783">
    <property type="entry name" value="Ig-like_fold"/>
</dbReference>
<keyword evidence="9" id="KW-0829">Tyrosine-protein kinase</keyword>
<dbReference type="Gene3D" id="3.30.200.20">
    <property type="entry name" value="Phosphorylase Kinase, domain 1"/>
    <property type="match status" value="1"/>
</dbReference>
<evidence type="ECO:0000256" key="14">
    <source>
        <dbReference type="PIRSR" id="PIRSR000615-1"/>
    </source>
</evidence>
<dbReference type="OrthoDB" id="6361500at2759"/>
<feature type="domain" description="Protein kinase" evidence="19">
    <location>
        <begin position="726"/>
        <end position="1111"/>
    </location>
</feature>
<dbReference type="PANTHER" id="PTHR24416:SF600">
    <property type="entry name" value="PDGF- AND VEGF-RECEPTOR RELATED, ISOFORM J"/>
    <property type="match status" value="1"/>
</dbReference>
<dbReference type="GO" id="GO:0043235">
    <property type="term" value="C:receptor complex"/>
    <property type="evidence" value="ECO:0007669"/>
    <property type="project" value="TreeGrafter"/>
</dbReference>
<dbReference type="PANTHER" id="PTHR24416">
    <property type="entry name" value="TYROSINE-PROTEIN KINASE RECEPTOR"/>
    <property type="match status" value="1"/>
</dbReference>